<reference evidence="8" key="1">
    <citation type="journal article" date="2020" name="Stud. Mycol.">
        <title>101 Dothideomycetes genomes: a test case for predicting lifestyles and emergence of pathogens.</title>
        <authorList>
            <person name="Haridas S."/>
            <person name="Albert R."/>
            <person name="Binder M."/>
            <person name="Bloem J."/>
            <person name="Labutti K."/>
            <person name="Salamov A."/>
            <person name="Andreopoulos B."/>
            <person name="Baker S."/>
            <person name="Barry K."/>
            <person name="Bills G."/>
            <person name="Bluhm B."/>
            <person name="Cannon C."/>
            <person name="Castanera R."/>
            <person name="Culley D."/>
            <person name="Daum C."/>
            <person name="Ezra D."/>
            <person name="Gonzalez J."/>
            <person name="Henrissat B."/>
            <person name="Kuo A."/>
            <person name="Liang C."/>
            <person name="Lipzen A."/>
            <person name="Lutzoni F."/>
            <person name="Magnuson J."/>
            <person name="Mondo S."/>
            <person name="Nolan M."/>
            <person name="Ohm R."/>
            <person name="Pangilinan J."/>
            <person name="Park H.-J."/>
            <person name="Ramirez L."/>
            <person name="Alfaro M."/>
            <person name="Sun H."/>
            <person name="Tritt A."/>
            <person name="Yoshinaga Y."/>
            <person name="Zwiers L.-H."/>
            <person name="Turgeon B."/>
            <person name="Goodwin S."/>
            <person name="Spatafora J."/>
            <person name="Crous P."/>
            <person name="Grigoriev I."/>
        </authorList>
    </citation>
    <scope>NUCLEOTIDE SEQUENCE</scope>
    <source>
        <strain evidence="8">CBS 119925</strain>
    </source>
</reference>
<keyword evidence="5" id="KW-0560">Oxidoreductase</keyword>
<proteinExistence type="inferred from homology"/>
<sequence length="556" mass="60846">MRSLRDSSRTPHGSFQLVHIFEVAFTHIPVASQNRLYTTCSCSIMMTVLRVINPLNCLLAALIAPVLGLTGVSFTDLSDNLSPRAEICLPGSDCFINASMRWSAAIRPQFEAIVKVYTESDVQHTVRLASDNGIPFFAISGGHGTHQALNNVKGGIGILLRGLNKVTVRGDIASIGGGALIGEVTQSLKERGRETGKTLLLKTRCLYLKPLVAAGACDCVGYAAPLLGGGHGYLQGRYGLIADQLIQARVVLGNGTVVTTSKSRLPDLFWAIRGAGHNFGIATELKVKTYPRTLRTKNWTIAQFTFTGDALERIVGLSNDWLADPHPPVELSHTAAFGFDPLTNNMLIVQPVINVFVLWQGNSIPPEYTDPLRYLQPVSMSTRTTDFRGINAGLGADINGPVCQKDASHFQYGVTSRKWDVDGVRKAFSTFSNAPEWLRNSFVILEAYGWEAVEKKSDAATAFSQRRDRAIFAPIITYSNNACLDALANEFGKRLRDQMVESIESNGGDANAYINYARGDEDLKDIYGANYARLTELKAKYDPGRKFVFYNPLPMP</sequence>
<dbReference type="PANTHER" id="PTHR42973">
    <property type="entry name" value="BINDING OXIDOREDUCTASE, PUTATIVE (AFU_ORTHOLOGUE AFUA_1G17690)-RELATED"/>
    <property type="match status" value="1"/>
</dbReference>
<dbReference type="PROSITE" id="PS51387">
    <property type="entry name" value="FAD_PCMH"/>
    <property type="match status" value="1"/>
</dbReference>
<dbReference type="GO" id="GO:0016491">
    <property type="term" value="F:oxidoreductase activity"/>
    <property type="evidence" value="ECO:0007669"/>
    <property type="project" value="UniProtKB-KW"/>
</dbReference>
<dbReference type="InterPro" id="IPR050416">
    <property type="entry name" value="FAD-linked_Oxidoreductase"/>
</dbReference>
<dbReference type="Gene3D" id="3.40.462.20">
    <property type="match status" value="1"/>
</dbReference>
<evidence type="ECO:0000256" key="2">
    <source>
        <dbReference type="ARBA" id="ARBA00005466"/>
    </source>
</evidence>
<evidence type="ECO:0000256" key="4">
    <source>
        <dbReference type="ARBA" id="ARBA00022827"/>
    </source>
</evidence>
<keyword evidence="3" id="KW-0285">Flavoprotein</keyword>
<evidence type="ECO:0000313" key="9">
    <source>
        <dbReference type="Proteomes" id="UP000799440"/>
    </source>
</evidence>
<dbReference type="InterPro" id="IPR006094">
    <property type="entry name" value="Oxid_FAD_bind_N"/>
</dbReference>
<dbReference type="Pfam" id="PF01565">
    <property type="entry name" value="FAD_binding_4"/>
    <property type="match status" value="1"/>
</dbReference>
<comment type="cofactor">
    <cofactor evidence="1">
        <name>FAD</name>
        <dbReference type="ChEBI" id="CHEBI:57692"/>
    </cofactor>
</comment>
<dbReference type="SUPFAM" id="SSF56176">
    <property type="entry name" value="FAD-binding/transporter-associated domain-like"/>
    <property type="match status" value="1"/>
</dbReference>
<keyword evidence="6" id="KW-0472">Membrane</keyword>
<keyword evidence="6" id="KW-0812">Transmembrane</keyword>
<evidence type="ECO:0000256" key="5">
    <source>
        <dbReference type="ARBA" id="ARBA00023002"/>
    </source>
</evidence>
<accession>A0A6A6V0R6</accession>
<dbReference type="OrthoDB" id="415825at2759"/>
<evidence type="ECO:0000256" key="6">
    <source>
        <dbReference type="SAM" id="Phobius"/>
    </source>
</evidence>
<keyword evidence="4" id="KW-0274">FAD</keyword>
<evidence type="ECO:0000259" key="7">
    <source>
        <dbReference type="PROSITE" id="PS51387"/>
    </source>
</evidence>
<dbReference type="InterPro" id="IPR012951">
    <property type="entry name" value="BBE"/>
</dbReference>
<protein>
    <submittedName>
        <fullName evidence="8">Glucooligosaccharide oxidase</fullName>
    </submittedName>
</protein>
<dbReference type="Gene3D" id="3.30.43.10">
    <property type="entry name" value="Uridine Diphospho-n-acetylenolpyruvylglucosamine Reductase, domain 2"/>
    <property type="match status" value="1"/>
</dbReference>
<dbReference type="Pfam" id="PF08031">
    <property type="entry name" value="BBE"/>
    <property type="match status" value="1"/>
</dbReference>
<dbReference type="GO" id="GO:0071949">
    <property type="term" value="F:FAD binding"/>
    <property type="evidence" value="ECO:0007669"/>
    <property type="project" value="InterPro"/>
</dbReference>
<feature type="transmembrane region" description="Helical" evidence="6">
    <location>
        <begin position="55"/>
        <end position="74"/>
    </location>
</feature>
<dbReference type="EMBL" id="MU006595">
    <property type="protein sequence ID" value="KAF2743613.1"/>
    <property type="molecule type" value="Genomic_DNA"/>
</dbReference>
<dbReference type="AlphaFoldDB" id="A0A6A6V0R6"/>
<gene>
    <name evidence="8" type="ORF">M011DRAFT_528950</name>
</gene>
<dbReference type="InterPro" id="IPR016167">
    <property type="entry name" value="FAD-bd_PCMH_sub1"/>
</dbReference>
<dbReference type="PANTHER" id="PTHR42973:SF9">
    <property type="entry name" value="FAD-BINDING PCMH-TYPE DOMAIN-CONTAINING PROTEIN-RELATED"/>
    <property type="match status" value="1"/>
</dbReference>
<dbReference type="InterPro" id="IPR016169">
    <property type="entry name" value="FAD-bd_PCMH_sub2"/>
</dbReference>
<dbReference type="InterPro" id="IPR016166">
    <property type="entry name" value="FAD-bd_PCMH"/>
</dbReference>
<evidence type="ECO:0000256" key="3">
    <source>
        <dbReference type="ARBA" id="ARBA00022630"/>
    </source>
</evidence>
<keyword evidence="9" id="KW-1185">Reference proteome</keyword>
<comment type="similarity">
    <text evidence="2">Belongs to the oxygen-dependent FAD-linked oxidoreductase family.</text>
</comment>
<evidence type="ECO:0000313" key="8">
    <source>
        <dbReference type="EMBL" id="KAF2743613.1"/>
    </source>
</evidence>
<evidence type="ECO:0000256" key="1">
    <source>
        <dbReference type="ARBA" id="ARBA00001974"/>
    </source>
</evidence>
<feature type="domain" description="FAD-binding PCMH-type" evidence="7">
    <location>
        <begin position="106"/>
        <end position="292"/>
    </location>
</feature>
<dbReference type="InterPro" id="IPR036318">
    <property type="entry name" value="FAD-bd_PCMH-like_sf"/>
</dbReference>
<name>A0A6A6V0R6_9PLEO</name>
<organism evidence="8 9">
    <name type="scientific">Sporormia fimetaria CBS 119925</name>
    <dbReference type="NCBI Taxonomy" id="1340428"/>
    <lineage>
        <taxon>Eukaryota</taxon>
        <taxon>Fungi</taxon>
        <taxon>Dikarya</taxon>
        <taxon>Ascomycota</taxon>
        <taxon>Pezizomycotina</taxon>
        <taxon>Dothideomycetes</taxon>
        <taxon>Pleosporomycetidae</taxon>
        <taxon>Pleosporales</taxon>
        <taxon>Sporormiaceae</taxon>
        <taxon>Sporormia</taxon>
    </lineage>
</organism>
<keyword evidence="6" id="KW-1133">Transmembrane helix</keyword>
<dbReference type="Gene3D" id="3.30.465.10">
    <property type="match status" value="1"/>
</dbReference>
<dbReference type="Proteomes" id="UP000799440">
    <property type="component" value="Unassembled WGS sequence"/>
</dbReference>